<feature type="coiled-coil region" evidence="1">
    <location>
        <begin position="141"/>
        <end position="175"/>
    </location>
</feature>
<protein>
    <submittedName>
        <fullName evidence="3">Uncharacterized protein</fullName>
    </submittedName>
</protein>
<evidence type="ECO:0000256" key="2">
    <source>
        <dbReference type="SAM" id="MobiDB-lite"/>
    </source>
</evidence>
<feature type="region of interest" description="Disordered" evidence="2">
    <location>
        <begin position="235"/>
        <end position="281"/>
    </location>
</feature>
<feature type="compositionally biased region" description="Basic and acidic residues" evidence="2">
    <location>
        <begin position="269"/>
        <end position="281"/>
    </location>
</feature>
<feature type="compositionally biased region" description="Polar residues" evidence="2">
    <location>
        <begin position="235"/>
        <end position="251"/>
    </location>
</feature>
<dbReference type="AlphaFoldDB" id="A0A1B8B220"/>
<proteinExistence type="predicted"/>
<keyword evidence="1" id="KW-0175">Coiled coil</keyword>
<evidence type="ECO:0000313" key="3">
    <source>
        <dbReference type="EMBL" id="OBS26767.1"/>
    </source>
</evidence>
<accession>A0A1B8B220</accession>
<gene>
    <name evidence="3" type="ORF">FPOA_00709</name>
</gene>
<keyword evidence="4" id="KW-1185">Reference proteome</keyword>
<organism evidence="3 4">
    <name type="scientific">Fusarium poae</name>
    <dbReference type="NCBI Taxonomy" id="36050"/>
    <lineage>
        <taxon>Eukaryota</taxon>
        <taxon>Fungi</taxon>
        <taxon>Dikarya</taxon>
        <taxon>Ascomycota</taxon>
        <taxon>Pezizomycotina</taxon>
        <taxon>Sordariomycetes</taxon>
        <taxon>Hypocreomycetidae</taxon>
        <taxon>Hypocreales</taxon>
        <taxon>Nectriaceae</taxon>
        <taxon>Fusarium</taxon>
    </lineage>
</organism>
<evidence type="ECO:0000256" key="1">
    <source>
        <dbReference type="SAM" id="Coils"/>
    </source>
</evidence>
<comment type="caution">
    <text evidence="3">The sequence shown here is derived from an EMBL/GenBank/DDBJ whole genome shotgun (WGS) entry which is preliminary data.</text>
</comment>
<evidence type="ECO:0000313" key="4">
    <source>
        <dbReference type="Proteomes" id="UP000091967"/>
    </source>
</evidence>
<reference evidence="3 4" key="1">
    <citation type="submission" date="2016-06" db="EMBL/GenBank/DDBJ databases">
        <title>Living apart together: crosstalk between the core and supernumerary genomes in a fungal plant pathogen.</title>
        <authorList>
            <person name="Vanheule A."/>
            <person name="Audenaert K."/>
            <person name="Warris S."/>
            <person name="Van De Geest H."/>
            <person name="Schijlen E."/>
            <person name="Hofte M."/>
            <person name="De Saeger S."/>
            <person name="Haesaert G."/>
            <person name="Waalwijk C."/>
            <person name="Van Der Lee T."/>
        </authorList>
    </citation>
    <scope>NUCLEOTIDE SEQUENCE [LARGE SCALE GENOMIC DNA]</scope>
    <source>
        <strain evidence="3 4">2516</strain>
    </source>
</reference>
<name>A0A1B8B220_FUSPO</name>
<dbReference type="Proteomes" id="UP000091967">
    <property type="component" value="Unassembled WGS sequence"/>
</dbReference>
<feature type="region of interest" description="Disordered" evidence="2">
    <location>
        <begin position="1"/>
        <end position="43"/>
    </location>
</feature>
<dbReference type="EMBL" id="LYXU01000001">
    <property type="protein sequence ID" value="OBS26767.1"/>
    <property type="molecule type" value="Genomic_DNA"/>
</dbReference>
<sequence length="281" mass="31855">MGEDNSRGNPSYGGDGDHEDDPKAPNPPRNLGHDDFGTSDVGSRLLENTDLEARLDIVEEQQAAEEEQRTHLAQRIARVQTENSNDVGALRMKIARLNNKLDKATKTQAEHAGVNNEKFERLTKERIELATRESKNSPKEFSKQNKTIESLTEDIEEAEQNAIDREEDLARACEKRYHQAIESIEMAQEDAAGLRLGISDWAWEHSDDEMLGILCERLDAVEEKLNTIKRTLVSDKSQTELTRSQPSSTVEHQAAQCHHTNQRATPRPLQERDQRSSKTRH</sequence>
<feature type="coiled-coil region" evidence="1">
    <location>
        <begin position="48"/>
        <end position="107"/>
    </location>
</feature>